<dbReference type="OrthoDB" id="4167490at2759"/>
<dbReference type="AlphaFoldDB" id="A0A8H4L8B0"/>
<comment type="caution">
    <text evidence="2">The sequence shown here is derived from an EMBL/GenBank/DDBJ whole genome shotgun (WGS) entry which is preliminary data.</text>
</comment>
<organism evidence="2 3">
    <name type="scientific">Fusarium albosuccineum</name>
    <dbReference type="NCBI Taxonomy" id="1237068"/>
    <lineage>
        <taxon>Eukaryota</taxon>
        <taxon>Fungi</taxon>
        <taxon>Dikarya</taxon>
        <taxon>Ascomycota</taxon>
        <taxon>Pezizomycotina</taxon>
        <taxon>Sordariomycetes</taxon>
        <taxon>Hypocreomycetidae</taxon>
        <taxon>Hypocreales</taxon>
        <taxon>Nectriaceae</taxon>
        <taxon>Fusarium</taxon>
        <taxon>Fusarium decemcellulare species complex</taxon>
    </lineage>
</organism>
<gene>
    <name evidence="2" type="ORF">FALBO_9744</name>
</gene>
<proteinExistence type="predicted"/>
<evidence type="ECO:0000313" key="2">
    <source>
        <dbReference type="EMBL" id="KAF4463437.1"/>
    </source>
</evidence>
<reference evidence="2 3" key="1">
    <citation type="submission" date="2020-01" db="EMBL/GenBank/DDBJ databases">
        <title>Identification and distribution of gene clusters putatively required for synthesis of sphingolipid metabolism inhibitors in phylogenetically diverse species of the filamentous fungus Fusarium.</title>
        <authorList>
            <person name="Kim H.-S."/>
            <person name="Busman M."/>
            <person name="Brown D.W."/>
            <person name="Divon H."/>
            <person name="Uhlig S."/>
            <person name="Proctor R.H."/>
        </authorList>
    </citation>
    <scope>NUCLEOTIDE SEQUENCE [LARGE SCALE GENOMIC DNA]</scope>
    <source>
        <strain evidence="2 3">NRRL 20459</strain>
    </source>
</reference>
<dbReference type="Proteomes" id="UP000554235">
    <property type="component" value="Unassembled WGS sequence"/>
</dbReference>
<feature type="region of interest" description="Disordered" evidence="1">
    <location>
        <begin position="1"/>
        <end position="47"/>
    </location>
</feature>
<feature type="compositionally biased region" description="Basic residues" evidence="1">
    <location>
        <begin position="1"/>
        <end position="16"/>
    </location>
</feature>
<name>A0A8H4L8B0_9HYPO</name>
<evidence type="ECO:0000256" key="1">
    <source>
        <dbReference type="SAM" id="MobiDB-lite"/>
    </source>
</evidence>
<keyword evidence="3" id="KW-1185">Reference proteome</keyword>
<accession>A0A8H4L8B0</accession>
<sequence length="359" mass="41524">MNLTRLRIRGKRKTRTSHNPPSALRPNPHSPSTDDSDAHKPKKMKRSLSDVLASRSSRWRPNLQALPAEVLESIFLYSSNLALPRSSPIIGAKLSDRVTLLRLFMWAFHDCWDKWFGIAIEGPPLSDDDLSYGDPAYQSAILGLPWVTVDLILQAQQTWVDTYAKDRYYEHCIPRFDADGGPIKHNYDHDFENGTNHFNAHNCFEADYQEVLTWDPFAKVERWGACEVHPRMRTPRNVLNGPWDDEKLRRLFWLRRAGNMGFFNDLNWEDRLDGLRQAFIDAPVPSVLMTNCVDLETMCHGIPRDVARKERQRIDDRLKWGADDTTGKEILREVYKCIGLWHDGFEDPYSAKDRGSLET</sequence>
<dbReference type="EMBL" id="JAADYS010001355">
    <property type="protein sequence ID" value="KAF4463437.1"/>
    <property type="molecule type" value="Genomic_DNA"/>
</dbReference>
<evidence type="ECO:0000313" key="3">
    <source>
        <dbReference type="Proteomes" id="UP000554235"/>
    </source>
</evidence>
<protein>
    <submittedName>
        <fullName evidence="2">Uncharacterized protein</fullName>
    </submittedName>
</protein>